<reference evidence="2 3" key="1">
    <citation type="journal article" date="2019" name="Mol. Ecol. Resour.">
        <title>Improving Illumina assemblies with Hi-C and long reads: an example with the North African dromedary.</title>
        <authorList>
            <person name="Elbers J.P."/>
            <person name="Rogers M.F."/>
            <person name="Perelman P.L."/>
            <person name="Proskuryakova A.A."/>
            <person name="Serdyukova N.A."/>
            <person name="Johnson W.E."/>
            <person name="Horin P."/>
            <person name="Corander J."/>
            <person name="Murphy D."/>
            <person name="Burger P.A."/>
        </authorList>
    </citation>
    <scope>NUCLEOTIDE SEQUENCE [LARGE SCALE GENOMIC DNA]</scope>
    <source>
        <strain evidence="2">Drom800</strain>
        <tissue evidence="2">Blood</tissue>
    </source>
</reference>
<name>A0A5N4D5T9_CAMDR</name>
<proteinExistence type="predicted"/>
<protein>
    <submittedName>
        <fullName evidence="2">Mitochondrial dynamics protein MID49</fullName>
    </submittedName>
</protein>
<evidence type="ECO:0000313" key="2">
    <source>
        <dbReference type="EMBL" id="KAB1266481.1"/>
    </source>
</evidence>
<dbReference type="EMBL" id="JWIN03000016">
    <property type="protein sequence ID" value="KAB1266481.1"/>
    <property type="molecule type" value="Genomic_DNA"/>
</dbReference>
<feature type="region of interest" description="Disordered" evidence="1">
    <location>
        <begin position="128"/>
        <end position="158"/>
    </location>
</feature>
<keyword evidence="3" id="KW-1185">Reference proteome</keyword>
<gene>
    <name evidence="2" type="ORF">Cadr_000018473</name>
</gene>
<comment type="caution">
    <text evidence="2">The sequence shown here is derived from an EMBL/GenBank/DDBJ whole genome shotgun (WGS) entry which is preliminary data.</text>
</comment>
<feature type="region of interest" description="Disordered" evidence="1">
    <location>
        <begin position="259"/>
        <end position="282"/>
    </location>
</feature>
<evidence type="ECO:0000256" key="1">
    <source>
        <dbReference type="SAM" id="MobiDB-lite"/>
    </source>
</evidence>
<sequence length="282" mass="30392">MYQHDGSQSACPRPWGPPPSLSGPCILASCIWTHHGGSSLLRIGASGRDGEVLVGAVDFLLANARLVLGVGGGCRAGHRHLAVKLTLLSVSLCLQLIDRATSSRDEDDIKGGDATCLGGQLEELSCSRHVTPSSHAPTSASRPTPTTRRLTLPPQTREYGAGRMETAEGAEGVWAQPGAKRKSLFPHGSLVVFIRRREGLCSEAGLKFQERPEKHQRMCDIYPPLGKHAQNHETALPPPDGPKNFFLKKEKREIVWQDVKKTGPSHRAAENAKTVHAGCRGS</sequence>
<dbReference type="AlphaFoldDB" id="A0A5N4D5T9"/>
<evidence type="ECO:0000313" key="3">
    <source>
        <dbReference type="Proteomes" id="UP000299084"/>
    </source>
</evidence>
<dbReference type="Proteomes" id="UP000299084">
    <property type="component" value="Unassembled WGS sequence"/>
</dbReference>
<feature type="compositionally biased region" description="Low complexity" evidence="1">
    <location>
        <begin position="131"/>
        <end position="157"/>
    </location>
</feature>
<accession>A0A5N4D5T9</accession>
<organism evidence="2 3">
    <name type="scientific">Camelus dromedarius</name>
    <name type="common">Dromedary</name>
    <name type="synonym">Arabian camel</name>
    <dbReference type="NCBI Taxonomy" id="9838"/>
    <lineage>
        <taxon>Eukaryota</taxon>
        <taxon>Metazoa</taxon>
        <taxon>Chordata</taxon>
        <taxon>Craniata</taxon>
        <taxon>Vertebrata</taxon>
        <taxon>Euteleostomi</taxon>
        <taxon>Mammalia</taxon>
        <taxon>Eutheria</taxon>
        <taxon>Laurasiatheria</taxon>
        <taxon>Artiodactyla</taxon>
        <taxon>Tylopoda</taxon>
        <taxon>Camelidae</taxon>
        <taxon>Camelus</taxon>
    </lineage>
</organism>